<dbReference type="InterPro" id="IPR018289">
    <property type="entry name" value="MULE_transposase_dom"/>
</dbReference>
<dbReference type="PANTHER" id="PTHR47160:SF10">
    <property type="entry name" value="MULE TRANSPOSASE DOMAIN-CONTAINING PROTEIN"/>
    <property type="match status" value="1"/>
</dbReference>
<reference evidence="2 3" key="1">
    <citation type="submission" date="2015-01" db="EMBL/GenBank/DDBJ databases">
        <title>Evolution of Trichinella species and genotypes.</title>
        <authorList>
            <person name="Korhonen P.K."/>
            <person name="Edoardo P."/>
            <person name="Giuseppe L.R."/>
            <person name="Gasser R.B."/>
        </authorList>
    </citation>
    <scope>NUCLEOTIDE SEQUENCE [LARGE SCALE GENOMIC DNA]</scope>
    <source>
        <strain evidence="2">ISS1029</strain>
    </source>
</reference>
<feature type="domain" description="MULE transposase" evidence="1">
    <location>
        <begin position="144"/>
        <end position="241"/>
    </location>
</feature>
<dbReference type="Pfam" id="PF10551">
    <property type="entry name" value="MULE"/>
    <property type="match status" value="1"/>
</dbReference>
<evidence type="ECO:0000313" key="2">
    <source>
        <dbReference type="EMBL" id="KRZ09854.1"/>
    </source>
</evidence>
<dbReference type="EMBL" id="JYDP01000067">
    <property type="protein sequence ID" value="KRZ09854.1"/>
    <property type="molecule type" value="Genomic_DNA"/>
</dbReference>
<dbReference type="PANTHER" id="PTHR47160">
    <property type="entry name" value="PUTATIVE-RELATED"/>
    <property type="match status" value="1"/>
</dbReference>
<sequence length="422" mass="48369">MAADLHLVLNNRNNYNLVYEGRVHLLRHTNFEDKQWICQRVRSGCRGTVYTNLEVNTVLRSTPHSETCTADESVLYRIEKRNTLKRRAGEETKTVPQIYGEECSSASTSLETAGQFPTYKKVKAAMYRSRAKHENIPELAGHTVWCMDGTFKIVPEWYHQMFSIHVFKEGKLIPLVYCLTVGRDLPTYHEIFDNLILKAAALGVVLQPQTVICDFETALIPAVQASFPGVQIQGCYFYFCQAVLRKVAELGLRTRYLHEAETKKKIKMLMATAFLPLPEVPAAVDLLGRNVTGLIAALFDYLRREWTTPNRLPLWNVYNVQTRTNNHLEGWHLKMNRQAGKHHLSFYELLQLLIDEQGSTETLMQQVTSGRVNASDLRIKNNKYEEVQLRITALTAEYDGGTRTMEQFLKAVAYYVPEPITF</sequence>
<dbReference type="Proteomes" id="UP000055024">
    <property type="component" value="Unassembled WGS sequence"/>
</dbReference>
<dbReference type="Gene3D" id="2.20.25.240">
    <property type="match status" value="1"/>
</dbReference>
<dbReference type="AlphaFoldDB" id="A0A0V1HGG7"/>
<evidence type="ECO:0000259" key="1">
    <source>
        <dbReference type="Pfam" id="PF10551"/>
    </source>
</evidence>
<proteinExistence type="predicted"/>
<name>A0A0V1HGG7_9BILA</name>
<comment type="caution">
    <text evidence="2">The sequence shown here is derived from an EMBL/GenBank/DDBJ whole genome shotgun (WGS) entry which is preliminary data.</text>
</comment>
<organism evidence="2 3">
    <name type="scientific">Trichinella zimbabwensis</name>
    <dbReference type="NCBI Taxonomy" id="268475"/>
    <lineage>
        <taxon>Eukaryota</taxon>
        <taxon>Metazoa</taxon>
        <taxon>Ecdysozoa</taxon>
        <taxon>Nematoda</taxon>
        <taxon>Enoplea</taxon>
        <taxon>Dorylaimia</taxon>
        <taxon>Trichinellida</taxon>
        <taxon>Trichinellidae</taxon>
        <taxon>Trichinella</taxon>
    </lineage>
</organism>
<keyword evidence="3" id="KW-1185">Reference proteome</keyword>
<dbReference type="OrthoDB" id="5917189at2759"/>
<evidence type="ECO:0000313" key="3">
    <source>
        <dbReference type="Proteomes" id="UP000055024"/>
    </source>
</evidence>
<dbReference type="STRING" id="268475.A0A0V1HGG7"/>
<protein>
    <recommendedName>
        <fullName evidence="1">MULE transposase domain-containing protein</fullName>
    </recommendedName>
</protein>
<accession>A0A0V1HGG7</accession>
<gene>
    <name evidence="2" type="ORF">T11_5771</name>
</gene>